<dbReference type="Gene3D" id="2.30.22.10">
    <property type="entry name" value="Head domain of nucleotide exchange factor GrpE"/>
    <property type="match status" value="1"/>
</dbReference>
<dbReference type="SUPFAM" id="SSF58014">
    <property type="entry name" value="Coiled-coil domain of nucleotide exchange factor GrpE"/>
    <property type="match status" value="1"/>
</dbReference>
<evidence type="ECO:0000256" key="5">
    <source>
        <dbReference type="RuleBase" id="RU004478"/>
    </source>
</evidence>
<comment type="caution">
    <text evidence="7">The sequence shown here is derived from an EMBL/GenBank/DDBJ whole genome shotgun (WGS) entry which is preliminary data.</text>
</comment>
<organism evidence="7 8">
    <name type="scientific">Lachnospira intestinalis</name>
    <dbReference type="NCBI Taxonomy" id="3133158"/>
    <lineage>
        <taxon>Bacteria</taxon>
        <taxon>Bacillati</taxon>
        <taxon>Bacillota</taxon>
        <taxon>Clostridia</taxon>
        <taxon>Lachnospirales</taxon>
        <taxon>Lachnospiraceae</taxon>
        <taxon>Lachnospira</taxon>
    </lineage>
</organism>
<name>A0ABV1H1K4_9FIRM</name>
<dbReference type="HAMAP" id="MF_01151">
    <property type="entry name" value="GrpE"/>
    <property type="match status" value="1"/>
</dbReference>
<feature type="compositionally biased region" description="Basic and acidic residues" evidence="6">
    <location>
        <begin position="1"/>
        <end position="26"/>
    </location>
</feature>
<dbReference type="Pfam" id="PF01025">
    <property type="entry name" value="GrpE"/>
    <property type="match status" value="1"/>
</dbReference>
<dbReference type="Gene3D" id="3.90.20.20">
    <property type="match status" value="1"/>
</dbReference>
<dbReference type="CDD" id="cd00446">
    <property type="entry name" value="GrpE"/>
    <property type="match status" value="1"/>
</dbReference>
<feature type="region of interest" description="Disordered" evidence="6">
    <location>
        <begin position="1"/>
        <end position="72"/>
    </location>
</feature>
<keyword evidence="2 3" id="KW-0143">Chaperone</keyword>
<dbReference type="PANTHER" id="PTHR21237">
    <property type="entry name" value="GRPE PROTEIN"/>
    <property type="match status" value="1"/>
</dbReference>
<gene>
    <name evidence="3 7" type="primary">grpE</name>
    <name evidence="7" type="ORF">WMO37_00895</name>
</gene>
<keyword evidence="8" id="KW-1185">Reference proteome</keyword>
<comment type="function">
    <text evidence="3 4">Participates actively in the response to hyperosmotic and heat shock by preventing the aggregation of stress-denatured proteins, in association with DnaK and GrpE. It is the nucleotide exchange factor for DnaK and may function as a thermosensor. Unfolded proteins bind initially to DnaJ; upon interaction with the DnaJ-bound protein, DnaK hydrolyzes its bound ATP, resulting in the formation of a stable complex. GrpE releases ADP from DnaK; ATP binding to DnaK triggers the release of the substrate protein, thus completing the reaction cycle. Several rounds of ATP-dependent interactions between DnaJ, DnaK and GrpE are required for fully efficient folding.</text>
</comment>
<evidence type="ECO:0000256" key="6">
    <source>
        <dbReference type="SAM" id="MobiDB-lite"/>
    </source>
</evidence>
<dbReference type="PROSITE" id="PS01071">
    <property type="entry name" value="GRPE"/>
    <property type="match status" value="1"/>
</dbReference>
<dbReference type="InterPro" id="IPR009012">
    <property type="entry name" value="GrpE_head"/>
</dbReference>
<keyword evidence="3" id="KW-0963">Cytoplasm</keyword>
<keyword evidence="3 4" id="KW-0346">Stress response</keyword>
<dbReference type="SUPFAM" id="SSF51064">
    <property type="entry name" value="Head domain of nucleotide exchange factor GrpE"/>
    <property type="match status" value="1"/>
</dbReference>
<dbReference type="EMBL" id="JBBMFS010000001">
    <property type="protein sequence ID" value="MEQ2553574.1"/>
    <property type="molecule type" value="Genomic_DNA"/>
</dbReference>
<evidence type="ECO:0000256" key="4">
    <source>
        <dbReference type="RuleBase" id="RU000639"/>
    </source>
</evidence>
<dbReference type="Proteomes" id="UP001546774">
    <property type="component" value="Unassembled WGS sequence"/>
</dbReference>
<evidence type="ECO:0000313" key="7">
    <source>
        <dbReference type="EMBL" id="MEQ2553574.1"/>
    </source>
</evidence>
<dbReference type="InterPro" id="IPR000740">
    <property type="entry name" value="GrpE"/>
</dbReference>
<comment type="similarity">
    <text evidence="1 3 5">Belongs to the GrpE family.</text>
</comment>
<evidence type="ECO:0000256" key="3">
    <source>
        <dbReference type="HAMAP-Rule" id="MF_01151"/>
    </source>
</evidence>
<dbReference type="PANTHER" id="PTHR21237:SF23">
    <property type="entry name" value="GRPE PROTEIN HOMOLOG, MITOCHONDRIAL"/>
    <property type="match status" value="1"/>
</dbReference>
<dbReference type="InterPro" id="IPR013805">
    <property type="entry name" value="GrpE_CC"/>
</dbReference>
<accession>A0ABV1H1K4</accession>
<sequence>MSKKEEKKNSKESVDDVKMTEKDADAAKTAGAEDDGTQAQKENTDAENPKEASQSSESQSADGIDTKKKDAKDALIEELQDKVKRQMAEFDNFRKRTEKEKSSMFEMGASDMIKKLLPIVDNFERGFNSISEEERETPFAKGMDMVYKQTMKMLEDSDVKPIEALGMEFNPELHNAVMHVEDDSVGEGIIVEEFEKGYTYRETVIRHSMVKVAN</sequence>
<evidence type="ECO:0000256" key="2">
    <source>
        <dbReference type="ARBA" id="ARBA00023186"/>
    </source>
</evidence>
<evidence type="ECO:0000313" key="8">
    <source>
        <dbReference type="Proteomes" id="UP001546774"/>
    </source>
</evidence>
<reference evidence="7" key="1">
    <citation type="submission" date="2024-03" db="EMBL/GenBank/DDBJ databases">
        <title>Human intestinal bacterial collection.</title>
        <authorList>
            <person name="Pauvert C."/>
            <person name="Hitch T.C.A."/>
            <person name="Clavel T."/>
        </authorList>
    </citation>
    <scope>NUCLEOTIDE SEQUENCE [LARGE SCALE GENOMIC DNA]</scope>
    <source>
        <strain evidence="7">CLA-AA-H89B</strain>
    </source>
</reference>
<comment type="subunit">
    <text evidence="3">Homodimer.</text>
</comment>
<dbReference type="PRINTS" id="PR00773">
    <property type="entry name" value="GRPEPROTEIN"/>
</dbReference>
<comment type="subcellular location">
    <subcellularLocation>
        <location evidence="3">Cytoplasm</location>
    </subcellularLocation>
</comment>
<evidence type="ECO:0000256" key="1">
    <source>
        <dbReference type="ARBA" id="ARBA00009054"/>
    </source>
</evidence>
<proteinExistence type="inferred from homology"/>
<dbReference type="NCBIfam" id="NF010738">
    <property type="entry name" value="PRK14140.1"/>
    <property type="match status" value="1"/>
</dbReference>
<protein>
    <recommendedName>
        <fullName evidence="3 4">Protein GrpE</fullName>
    </recommendedName>
    <alternativeName>
        <fullName evidence="3">HSP-70 cofactor</fullName>
    </alternativeName>
</protein>
<feature type="compositionally biased region" description="Low complexity" evidence="6">
    <location>
        <begin position="51"/>
        <end position="61"/>
    </location>
</feature>